<feature type="signal peptide" evidence="1">
    <location>
        <begin position="1"/>
        <end position="25"/>
    </location>
</feature>
<keyword evidence="1" id="KW-0732">Signal</keyword>
<dbReference type="Proteomes" id="UP000236735">
    <property type="component" value="Unassembled WGS sequence"/>
</dbReference>
<organism evidence="2 3">
    <name type="scientific">Xylanibacter ruminicola</name>
    <name type="common">Prevotella ruminicola</name>
    <dbReference type="NCBI Taxonomy" id="839"/>
    <lineage>
        <taxon>Bacteria</taxon>
        <taxon>Pseudomonadati</taxon>
        <taxon>Bacteroidota</taxon>
        <taxon>Bacteroidia</taxon>
        <taxon>Bacteroidales</taxon>
        <taxon>Prevotellaceae</taxon>
        <taxon>Xylanibacter</taxon>
    </lineage>
</organism>
<dbReference type="EMBL" id="FNUV01000002">
    <property type="protein sequence ID" value="SEF55764.1"/>
    <property type="molecule type" value="Genomic_DNA"/>
</dbReference>
<dbReference type="RefSeq" id="WP_146063081.1">
    <property type="nucleotide sequence ID" value="NZ_FNUV01000002.1"/>
</dbReference>
<sequence>MTKKKLLVISLMTALLSLSSVRVNAQAPSIIDLEVGYYNEICIFHTFSFVKLQKNINFAQNHARFWHSRSSI</sequence>
<feature type="chain" id="PRO_5009284537" evidence="1">
    <location>
        <begin position="26"/>
        <end position="72"/>
    </location>
</feature>
<name>A0A1H5SZ70_XYLRU</name>
<gene>
    <name evidence="2" type="ORF">SAMN05216354_0776</name>
</gene>
<evidence type="ECO:0000256" key="1">
    <source>
        <dbReference type="SAM" id="SignalP"/>
    </source>
</evidence>
<evidence type="ECO:0000313" key="3">
    <source>
        <dbReference type="Proteomes" id="UP000236735"/>
    </source>
</evidence>
<accession>A0A1H5SZ70</accession>
<protein>
    <submittedName>
        <fullName evidence="2">Uncharacterized protein</fullName>
    </submittedName>
</protein>
<dbReference type="AlphaFoldDB" id="A0A1H5SZ70"/>
<reference evidence="2 3" key="1">
    <citation type="submission" date="2016-10" db="EMBL/GenBank/DDBJ databases">
        <authorList>
            <person name="de Groot N.N."/>
        </authorList>
    </citation>
    <scope>NUCLEOTIDE SEQUENCE [LARGE SCALE GENOMIC DNA]</scope>
    <source>
        <strain evidence="2 3">AR32</strain>
    </source>
</reference>
<evidence type="ECO:0000313" key="2">
    <source>
        <dbReference type="EMBL" id="SEF55764.1"/>
    </source>
</evidence>
<proteinExistence type="predicted"/>